<evidence type="ECO:0000256" key="3">
    <source>
        <dbReference type="ARBA" id="ARBA00022801"/>
    </source>
</evidence>
<name>A0ABM7YC60_9EURY</name>
<comment type="cofactor">
    <cofactor evidence="9">
        <name>iron-sulfur cluster</name>
        <dbReference type="ChEBI" id="CHEBI:30408"/>
    </cofactor>
</comment>
<evidence type="ECO:0000256" key="8">
    <source>
        <dbReference type="ARBA" id="ARBA00023211"/>
    </source>
</evidence>
<sequence length="167" mass="20244">MTVIFMRVTGVMIQYYVACKRELWFFSKQINMNYDNEDILIGRMIHEKSYSRNNKSINFGDIAVDFINNKNLTVFEVKKSSKLEEPVRWQLYYYLWYIKKFTGKDVNGVILYPTERKREEVKLTRDIEREIERILDNIKKIIEEKNPPPAVFKPYCRRCSYYEFCTV</sequence>
<organism evidence="11 12">
    <name type="scientific">Methanothermobacter tenebrarum</name>
    <dbReference type="NCBI Taxonomy" id="680118"/>
    <lineage>
        <taxon>Archaea</taxon>
        <taxon>Methanobacteriati</taxon>
        <taxon>Methanobacteriota</taxon>
        <taxon>Methanomada group</taxon>
        <taxon>Methanobacteria</taxon>
        <taxon>Methanobacteriales</taxon>
        <taxon>Methanobacteriaceae</taxon>
        <taxon>Methanothermobacter</taxon>
    </lineage>
</organism>
<dbReference type="EMBL" id="AP025698">
    <property type="protein sequence ID" value="BDH78952.1"/>
    <property type="molecule type" value="Genomic_DNA"/>
</dbReference>
<dbReference type="EC" id="3.1.12.1" evidence="9"/>
<accession>A0ABM7YC60</accession>
<evidence type="ECO:0000256" key="7">
    <source>
        <dbReference type="ARBA" id="ARBA00023118"/>
    </source>
</evidence>
<evidence type="ECO:0000256" key="9">
    <source>
        <dbReference type="RuleBase" id="RU365022"/>
    </source>
</evidence>
<keyword evidence="7 9" id="KW-0051">Antiviral defense</keyword>
<gene>
    <name evidence="11" type="ORF">MTTB_03310</name>
</gene>
<dbReference type="InterPro" id="IPR011604">
    <property type="entry name" value="PDDEXK-like_dom_sf"/>
</dbReference>
<comment type="cofactor">
    <cofactor evidence="9">
        <name>Mg(2+)</name>
        <dbReference type="ChEBI" id="CHEBI:18420"/>
    </cofactor>
    <cofactor evidence="9">
        <name>Mn(2+)</name>
        <dbReference type="ChEBI" id="CHEBI:29035"/>
    </cofactor>
    <text evidence="9">Mg(2+) or Mn(2+) required for ssDNA cleavage activity.</text>
</comment>
<evidence type="ECO:0000256" key="6">
    <source>
        <dbReference type="ARBA" id="ARBA00023014"/>
    </source>
</evidence>
<keyword evidence="2 9" id="KW-0479">Metal-binding</keyword>
<keyword evidence="8 9" id="KW-0464">Manganese</keyword>
<dbReference type="Proteomes" id="UP000831817">
    <property type="component" value="Chromosome"/>
</dbReference>
<dbReference type="Pfam" id="PF01930">
    <property type="entry name" value="Cas_Cas4"/>
    <property type="match status" value="1"/>
</dbReference>
<dbReference type="NCBIfam" id="TIGR00372">
    <property type="entry name" value="cas4"/>
    <property type="match status" value="1"/>
</dbReference>
<dbReference type="Gene3D" id="3.90.320.10">
    <property type="match status" value="1"/>
</dbReference>
<dbReference type="InterPro" id="IPR022765">
    <property type="entry name" value="Dna2/Cas4_DUF83"/>
</dbReference>
<keyword evidence="3 9" id="KW-0378">Hydrolase</keyword>
<keyword evidence="4 9" id="KW-0269">Exonuclease</keyword>
<evidence type="ECO:0000256" key="1">
    <source>
        <dbReference type="ARBA" id="ARBA00022722"/>
    </source>
</evidence>
<evidence type="ECO:0000256" key="2">
    <source>
        <dbReference type="ARBA" id="ARBA00022723"/>
    </source>
</evidence>
<dbReference type="PANTHER" id="PTHR37168">
    <property type="entry name" value="CRISPR-ASSOCIATED EXONUCLEASE CAS4"/>
    <property type="match status" value="1"/>
</dbReference>
<dbReference type="PANTHER" id="PTHR37168:SF2">
    <property type="entry name" value="CRISPR-ASSOCIATED EXONUCLEASE CAS4"/>
    <property type="match status" value="1"/>
</dbReference>
<feature type="domain" description="DUF83" evidence="10">
    <location>
        <begin position="9"/>
        <end position="166"/>
    </location>
</feature>
<evidence type="ECO:0000313" key="12">
    <source>
        <dbReference type="Proteomes" id="UP000831817"/>
    </source>
</evidence>
<proteinExistence type="inferred from homology"/>
<evidence type="ECO:0000259" key="10">
    <source>
        <dbReference type="Pfam" id="PF01930"/>
    </source>
</evidence>
<evidence type="ECO:0000313" key="11">
    <source>
        <dbReference type="EMBL" id="BDH78952.1"/>
    </source>
</evidence>
<keyword evidence="1 9" id="KW-0540">Nuclease</keyword>
<evidence type="ECO:0000256" key="4">
    <source>
        <dbReference type="ARBA" id="ARBA00022839"/>
    </source>
</evidence>
<keyword evidence="12" id="KW-1185">Reference proteome</keyword>
<comment type="function">
    <text evidence="9">CRISPR (clustered regularly interspaced short palindromic repeat) is an adaptive immune system that provides protection against mobile genetic elements (viruses, transposable elements and conjugative plasmids). CRISPR clusters contain sequences complementary to antecedent mobile elements and target invading nucleic acids. CRISPR clusters are transcribed and processed into CRISPR RNA (crRNA).</text>
</comment>
<evidence type="ECO:0000256" key="5">
    <source>
        <dbReference type="ARBA" id="ARBA00023004"/>
    </source>
</evidence>
<keyword evidence="5 9" id="KW-0408">Iron</keyword>
<comment type="similarity">
    <text evidence="9">Belongs to the CRISPR-associated exonuclease Cas4 family.</text>
</comment>
<protein>
    <recommendedName>
        <fullName evidence="9">CRISPR-associated exonuclease Cas4</fullName>
        <ecNumber evidence="9">3.1.12.1</ecNumber>
    </recommendedName>
</protein>
<reference evidence="11 12" key="1">
    <citation type="submission" date="2022-04" db="EMBL/GenBank/DDBJ databases">
        <title>Complete genome of Methanothermobacter tenebrarum strain RMAS.</title>
        <authorList>
            <person name="Nakamura K."/>
            <person name="Oshima K."/>
            <person name="Hattori M."/>
            <person name="Kamagata Y."/>
            <person name="Takamizawa K."/>
        </authorList>
    </citation>
    <scope>NUCLEOTIDE SEQUENCE [LARGE SCALE GENOMIC DNA]</scope>
    <source>
        <strain evidence="11 12">RMAS</strain>
    </source>
</reference>
<keyword evidence="6 9" id="KW-0411">Iron-sulfur</keyword>
<dbReference type="InterPro" id="IPR013343">
    <property type="entry name" value="CRISPR-assoc_prot_Cas4"/>
</dbReference>